<reference evidence="2" key="1">
    <citation type="journal article" date="2019" name="Int. J. Syst. Evol. Microbiol.">
        <title>The Global Catalogue of Microorganisms (GCM) 10K type strain sequencing project: providing services to taxonomists for standard genome sequencing and annotation.</title>
        <authorList>
            <consortium name="The Broad Institute Genomics Platform"/>
            <consortium name="The Broad Institute Genome Sequencing Center for Infectious Disease"/>
            <person name="Wu L."/>
            <person name="Ma J."/>
        </authorList>
    </citation>
    <scope>NUCLEOTIDE SEQUENCE [LARGE SCALE GENOMIC DNA]</scope>
    <source>
        <strain evidence="2">JCM 17858</strain>
    </source>
</reference>
<comment type="caution">
    <text evidence="1">The sequence shown here is derived from an EMBL/GenBank/DDBJ whole genome shotgun (WGS) entry which is preliminary data.</text>
</comment>
<keyword evidence="2" id="KW-1185">Reference proteome</keyword>
<accession>A0ABP8R115</accession>
<dbReference type="PROSITE" id="PS51257">
    <property type="entry name" value="PROKAR_LIPOPROTEIN"/>
    <property type="match status" value="1"/>
</dbReference>
<dbReference type="EMBL" id="BAABGR010000015">
    <property type="protein sequence ID" value="GAA4515339.1"/>
    <property type="molecule type" value="Genomic_DNA"/>
</dbReference>
<dbReference type="Gene3D" id="2.60.40.2340">
    <property type="match status" value="1"/>
</dbReference>
<protein>
    <recommendedName>
        <fullName evidence="3">DUF4623 domain-containing protein</fullName>
    </recommendedName>
</protein>
<name>A0ABP8R115_9SPHI</name>
<proteinExistence type="predicted"/>
<evidence type="ECO:0008006" key="3">
    <source>
        <dbReference type="Google" id="ProtNLM"/>
    </source>
</evidence>
<evidence type="ECO:0000313" key="1">
    <source>
        <dbReference type="EMBL" id="GAA4515339.1"/>
    </source>
</evidence>
<gene>
    <name evidence="1" type="ORF">GCM10023173_13020</name>
</gene>
<dbReference type="Pfam" id="PF15416">
    <property type="entry name" value="DUF4623"/>
    <property type="match status" value="1"/>
</dbReference>
<dbReference type="RefSeq" id="WP_345066368.1">
    <property type="nucleotide sequence ID" value="NZ_BAABGR010000015.1"/>
</dbReference>
<evidence type="ECO:0000313" key="2">
    <source>
        <dbReference type="Proteomes" id="UP001500394"/>
    </source>
</evidence>
<dbReference type="InterPro" id="IPR027863">
    <property type="entry name" value="DUF4623"/>
</dbReference>
<organism evidence="1 2">
    <name type="scientific">Sphingobacterium thermophilum</name>
    <dbReference type="NCBI Taxonomy" id="768534"/>
    <lineage>
        <taxon>Bacteria</taxon>
        <taxon>Pseudomonadati</taxon>
        <taxon>Bacteroidota</taxon>
        <taxon>Sphingobacteriia</taxon>
        <taxon>Sphingobacteriales</taxon>
        <taxon>Sphingobacteriaceae</taxon>
        <taxon>Sphingobacterium</taxon>
    </lineage>
</organism>
<dbReference type="Proteomes" id="UP001500394">
    <property type="component" value="Unassembled WGS sequence"/>
</dbReference>
<sequence>MKPIIFFKTILIAILFGGVLTMVSCKDELPGAMDTSDKFTVLKSIKIVNAGPNGNEVVIGTVNEDTKTVTFPRLDTLTDFSKLRFEAELSEGATLDQETYTVPFSEGESERTIVIKVINSPRYREYYVRIRLKVPVYGADFEKGTIYDFTNNAIGNPIYPAHTFTAMTRGSAFDGEHVLVVSRSTMGTHLLKVSDLKNYDTTPIPLNMTGVSMGTFPVNMGALVNGHIYVANLSGNTAASPMRVYHWTNPAEPPQMIVDLNVGTVANAGVRHGDHFSVSLDDSGNGYMFFGDNAGTKVLRLKVENYTTVSDPFVFNMPVSGAGSWTTYNRIGNSSEYIFTGHDAPVTLVTESGSVIFQMSRTAIPIRSSDARVIYFNGERYLIVTTAARTGSEATNFAVYDITKGASVSEALATLNSTPNVKPVFEHSLMGPVNTSPSSNTGWAIKKDSQGNDESLLLFSAASDAGFVFFEFPKKVLEDE</sequence>